<comment type="caution">
    <text evidence="2">The sequence shown here is derived from an EMBL/GenBank/DDBJ whole genome shotgun (WGS) entry which is preliminary data.</text>
</comment>
<feature type="compositionally biased region" description="Polar residues" evidence="1">
    <location>
        <begin position="158"/>
        <end position="171"/>
    </location>
</feature>
<dbReference type="Proteomes" id="UP000828390">
    <property type="component" value="Unassembled WGS sequence"/>
</dbReference>
<protein>
    <submittedName>
        <fullName evidence="2">Uncharacterized protein</fullName>
    </submittedName>
</protein>
<reference evidence="2" key="2">
    <citation type="submission" date="2020-11" db="EMBL/GenBank/DDBJ databases">
        <authorList>
            <person name="McCartney M.A."/>
            <person name="Auch B."/>
            <person name="Kono T."/>
            <person name="Mallez S."/>
            <person name="Becker A."/>
            <person name="Gohl D.M."/>
            <person name="Silverstein K.A.T."/>
            <person name="Koren S."/>
            <person name="Bechman K.B."/>
            <person name="Herman A."/>
            <person name="Abrahante J.E."/>
            <person name="Garbe J."/>
        </authorList>
    </citation>
    <scope>NUCLEOTIDE SEQUENCE</scope>
    <source>
        <strain evidence="2">Duluth1</strain>
        <tissue evidence="2">Whole animal</tissue>
    </source>
</reference>
<keyword evidence="3" id="KW-1185">Reference proteome</keyword>
<proteinExistence type="predicted"/>
<dbReference type="Pfam" id="PF15874">
    <property type="entry name" value="Il2rg"/>
    <property type="match status" value="1"/>
</dbReference>
<dbReference type="AlphaFoldDB" id="A0A9D4CH24"/>
<dbReference type="InterPro" id="IPR039471">
    <property type="entry name" value="CXorf65-like"/>
</dbReference>
<feature type="compositionally biased region" description="Basic and acidic residues" evidence="1">
    <location>
        <begin position="172"/>
        <end position="187"/>
    </location>
</feature>
<reference evidence="2" key="1">
    <citation type="journal article" date="2019" name="bioRxiv">
        <title>The Genome of the Zebra Mussel, Dreissena polymorpha: A Resource for Invasive Species Research.</title>
        <authorList>
            <person name="McCartney M.A."/>
            <person name="Auch B."/>
            <person name="Kono T."/>
            <person name="Mallez S."/>
            <person name="Zhang Y."/>
            <person name="Obille A."/>
            <person name="Becker A."/>
            <person name="Abrahante J.E."/>
            <person name="Garbe J."/>
            <person name="Badalamenti J.P."/>
            <person name="Herman A."/>
            <person name="Mangelson H."/>
            <person name="Liachko I."/>
            <person name="Sullivan S."/>
            <person name="Sone E.D."/>
            <person name="Koren S."/>
            <person name="Silverstein K.A.T."/>
            <person name="Beckman K.B."/>
            <person name="Gohl D.M."/>
        </authorList>
    </citation>
    <scope>NUCLEOTIDE SEQUENCE</scope>
    <source>
        <strain evidence="2">Duluth1</strain>
        <tissue evidence="2">Whole animal</tissue>
    </source>
</reference>
<accession>A0A9D4CH24</accession>
<feature type="compositionally biased region" description="Basic and acidic residues" evidence="1">
    <location>
        <begin position="127"/>
        <end position="139"/>
    </location>
</feature>
<dbReference type="EMBL" id="JAIWYP010000012">
    <property type="protein sequence ID" value="KAH3724235.1"/>
    <property type="molecule type" value="Genomic_DNA"/>
</dbReference>
<evidence type="ECO:0000313" key="3">
    <source>
        <dbReference type="Proteomes" id="UP000828390"/>
    </source>
</evidence>
<dbReference type="OrthoDB" id="2109241at2759"/>
<name>A0A9D4CH24_DREPO</name>
<gene>
    <name evidence="2" type="ORF">DPMN_050049</name>
</gene>
<evidence type="ECO:0000256" key="1">
    <source>
        <dbReference type="SAM" id="MobiDB-lite"/>
    </source>
</evidence>
<evidence type="ECO:0000313" key="2">
    <source>
        <dbReference type="EMBL" id="KAH3724235.1"/>
    </source>
</evidence>
<sequence>MCFITIHFGENEQFMMNPNCRQRIFMDYIRAKCQYEKNAFIDLMDEYGNLAIVHGVKENCNVRANFEDRLAYVPVMLEKFADPTHGEYKMVKPLLTDWEKLFPLLEKRIKILTGELKRKKSPTGRTLEPRGGRNIDRKASSNKSEAGRSPSIMGRSPSILQTGRNSGTLSGSRKESRVGVKGDSEKKGKAKKK</sequence>
<organism evidence="2 3">
    <name type="scientific">Dreissena polymorpha</name>
    <name type="common">Zebra mussel</name>
    <name type="synonym">Mytilus polymorpha</name>
    <dbReference type="NCBI Taxonomy" id="45954"/>
    <lineage>
        <taxon>Eukaryota</taxon>
        <taxon>Metazoa</taxon>
        <taxon>Spiralia</taxon>
        <taxon>Lophotrochozoa</taxon>
        <taxon>Mollusca</taxon>
        <taxon>Bivalvia</taxon>
        <taxon>Autobranchia</taxon>
        <taxon>Heteroconchia</taxon>
        <taxon>Euheterodonta</taxon>
        <taxon>Imparidentia</taxon>
        <taxon>Neoheterodontei</taxon>
        <taxon>Myida</taxon>
        <taxon>Dreissenoidea</taxon>
        <taxon>Dreissenidae</taxon>
        <taxon>Dreissena</taxon>
    </lineage>
</organism>
<dbReference type="PANTHER" id="PTHR33887">
    <property type="entry name" value="PB1 DOMAIN-CONTAINING PROTEIN"/>
    <property type="match status" value="1"/>
</dbReference>
<dbReference type="PANTHER" id="PTHR33887:SF6">
    <property type="entry name" value="CIDE-N DOMAIN-CONTAINING PROTEIN"/>
    <property type="match status" value="1"/>
</dbReference>
<feature type="region of interest" description="Disordered" evidence="1">
    <location>
        <begin position="117"/>
        <end position="193"/>
    </location>
</feature>